<accession>A0A382AHT0</accession>
<evidence type="ECO:0000313" key="1">
    <source>
        <dbReference type="EMBL" id="SVB00851.1"/>
    </source>
</evidence>
<feature type="non-terminal residue" evidence="1">
    <location>
        <position position="1"/>
    </location>
</feature>
<gene>
    <name evidence="1" type="ORF">METZ01_LOCUS153705</name>
</gene>
<sequence length="32" mass="3445">VGQHLDGVASKFWPPGLYQAVSWALVFSGKQA</sequence>
<reference evidence="1" key="1">
    <citation type="submission" date="2018-05" db="EMBL/GenBank/DDBJ databases">
        <authorList>
            <person name="Lanie J.A."/>
            <person name="Ng W.-L."/>
            <person name="Kazmierczak K.M."/>
            <person name="Andrzejewski T.M."/>
            <person name="Davidsen T.M."/>
            <person name="Wayne K.J."/>
            <person name="Tettelin H."/>
            <person name="Glass J.I."/>
            <person name="Rusch D."/>
            <person name="Podicherti R."/>
            <person name="Tsui H.-C.T."/>
            <person name="Winkler M.E."/>
        </authorList>
    </citation>
    <scope>NUCLEOTIDE SEQUENCE</scope>
</reference>
<dbReference type="AlphaFoldDB" id="A0A382AHT0"/>
<proteinExistence type="predicted"/>
<protein>
    <submittedName>
        <fullName evidence="1">Uncharacterized protein</fullName>
    </submittedName>
</protein>
<name>A0A382AHT0_9ZZZZ</name>
<organism evidence="1">
    <name type="scientific">marine metagenome</name>
    <dbReference type="NCBI Taxonomy" id="408172"/>
    <lineage>
        <taxon>unclassified sequences</taxon>
        <taxon>metagenomes</taxon>
        <taxon>ecological metagenomes</taxon>
    </lineage>
</organism>
<dbReference type="EMBL" id="UINC01025378">
    <property type="protein sequence ID" value="SVB00851.1"/>
    <property type="molecule type" value="Genomic_DNA"/>
</dbReference>